<accession>A0A218WSN7</accession>
<evidence type="ECO:0000259" key="3">
    <source>
        <dbReference type="Pfam" id="PF05617"/>
    </source>
</evidence>
<name>A0A218WSN7_PUNGR</name>
<reference evidence="4" key="2">
    <citation type="submission" date="2017-06" db="EMBL/GenBank/DDBJ databases">
        <title>The pomegranate genome and the genomics of punicalagin biosynthesis.</title>
        <authorList>
            <person name="Xu C."/>
        </authorList>
    </citation>
    <scope>NUCLEOTIDE SEQUENCE [LARGE SCALE GENOMIC DNA]</scope>
    <source>
        <tissue evidence="4">Fresh leaf</tissue>
    </source>
</reference>
<evidence type="ECO:0000256" key="2">
    <source>
        <dbReference type="SAM" id="SignalP"/>
    </source>
</evidence>
<evidence type="ECO:0000313" key="6">
    <source>
        <dbReference type="Proteomes" id="UP000197138"/>
    </source>
</evidence>
<evidence type="ECO:0000313" key="5">
    <source>
        <dbReference type="EMBL" id="PKI77437.1"/>
    </source>
</evidence>
<keyword evidence="7" id="KW-1185">Reference proteome</keyword>
<feature type="signal peptide" evidence="2">
    <location>
        <begin position="1"/>
        <end position="29"/>
    </location>
</feature>
<evidence type="ECO:0000313" key="4">
    <source>
        <dbReference type="EMBL" id="OWM74982.1"/>
    </source>
</evidence>
<dbReference type="PANTHER" id="PTHR31951">
    <property type="entry name" value="BIFUNCTIONAL INHIBITOR/LIPID-TRANSFER PROTEIN/SEED STORAGE 2S ALBUMIN SUPERFAMILY PROTEIN-RELATED"/>
    <property type="match status" value="1"/>
</dbReference>
<dbReference type="OrthoDB" id="1368054at2759"/>
<dbReference type="Proteomes" id="UP000233551">
    <property type="component" value="Unassembled WGS sequence"/>
</dbReference>
<protein>
    <recommendedName>
        <fullName evidence="3">Prolamin-like domain-containing protein</fullName>
    </recommendedName>
</protein>
<dbReference type="AlphaFoldDB" id="A0A218WSN7"/>
<dbReference type="Proteomes" id="UP000197138">
    <property type="component" value="Unassembled WGS sequence"/>
</dbReference>
<sequence>MQVVLIKSFGSLAIFFIIYAVMTPNPTAAQVDWRTCGANGLTTQCGQIISSYVILNEGPLPNDDCCRQLLKVGKPCHDAYVQAHIDINDFEYTIPIVIQRRDDVWVECLGVGELVPVLPPVQAPAYPGPAEAPKNSGR</sequence>
<keyword evidence="1 2" id="KW-0732">Signal</keyword>
<dbReference type="PANTHER" id="PTHR31951:SF22">
    <property type="entry name" value="ECA1 GAMETOGENESIS RELATED FAMILY"/>
    <property type="match status" value="1"/>
</dbReference>
<reference evidence="5 7" key="3">
    <citation type="submission" date="2017-11" db="EMBL/GenBank/DDBJ databases">
        <title>De-novo sequencing of pomegranate (Punica granatum L.) genome.</title>
        <authorList>
            <person name="Akparov Z."/>
            <person name="Amiraslanov A."/>
            <person name="Hajiyeva S."/>
            <person name="Abbasov M."/>
            <person name="Kaur K."/>
            <person name="Hamwieh A."/>
            <person name="Solovyev V."/>
            <person name="Salamov A."/>
            <person name="Braich B."/>
            <person name="Kosarev P."/>
            <person name="Mahmoud A."/>
            <person name="Hajiyev E."/>
            <person name="Babayeva S."/>
            <person name="Izzatullayeva V."/>
            <person name="Mammadov A."/>
            <person name="Mammadov A."/>
            <person name="Sharifova S."/>
            <person name="Ojaghi J."/>
            <person name="Eynullazada K."/>
            <person name="Bayramov B."/>
            <person name="Abdulazimova A."/>
            <person name="Shahmuradov I."/>
        </authorList>
    </citation>
    <scope>NUCLEOTIDE SEQUENCE [LARGE SCALE GENOMIC DNA]</scope>
    <source>
        <strain evidence="5">AG2017</strain>
        <strain evidence="7">cv. AG2017</strain>
        <tissue evidence="5">Leaf</tissue>
    </source>
</reference>
<proteinExistence type="predicted"/>
<feature type="chain" id="PRO_5014071770" description="Prolamin-like domain-containing protein" evidence="2">
    <location>
        <begin position="30"/>
        <end position="138"/>
    </location>
</feature>
<dbReference type="GeneID" id="116214491"/>
<dbReference type="EMBL" id="PGOL01000092">
    <property type="protein sequence ID" value="PKI77437.1"/>
    <property type="molecule type" value="Genomic_DNA"/>
</dbReference>
<dbReference type="InterPro" id="IPR008502">
    <property type="entry name" value="Prolamin-like"/>
</dbReference>
<evidence type="ECO:0000256" key="1">
    <source>
        <dbReference type="ARBA" id="ARBA00022729"/>
    </source>
</evidence>
<reference evidence="6" key="1">
    <citation type="journal article" date="2017" name="Plant J.">
        <title>The pomegranate (Punica granatum L.) genome and the genomics of punicalagin biosynthesis.</title>
        <authorList>
            <person name="Qin G."/>
            <person name="Xu C."/>
            <person name="Ming R."/>
            <person name="Tang H."/>
            <person name="Guyot R."/>
            <person name="Kramer E.M."/>
            <person name="Hu Y."/>
            <person name="Yi X."/>
            <person name="Qi Y."/>
            <person name="Xu X."/>
            <person name="Gao Z."/>
            <person name="Pan H."/>
            <person name="Jian J."/>
            <person name="Tian Y."/>
            <person name="Yue Z."/>
            <person name="Xu Y."/>
        </authorList>
    </citation>
    <scope>NUCLEOTIDE SEQUENCE [LARGE SCALE GENOMIC DNA]</scope>
    <source>
        <strain evidence="6">cv. Dabenzi</strain>
    </source>
</reference>
<feature type="domain" description="Prolamin-like" evidence="3">
    <location>
        <begin position="39"/>
        <end position="108"/>
    </location>
</feature>
<comment type="caution">
    <text evidence="4">The sequence shown here is derived from an EMBL/GenBank/DDBJ whole genome shotgun (WGS) entry which is preliminary data.</text>
</comment>
<gene>
    <name evidence="4" type="ORF">CDL15_Pgr021333</name>
    <name evidence="5" type="ORF">CRG98_002210</name>
</gene>
<dbReference type="EMBL" id="MTKT01003414">
    <property type="protein sequence ID" value="OWM74982.1"/>
    <property type="molecule type" value="Genomic_DNA"/>
</dbReference>
<evidence type="ECO:0000313" key="7">
    <source>
        <dbReference type="Proteomes" id="UP000233551"/>
    </source>
</evidence>
<organism evidence="4 6">
    <name type="scientific">Punica granatum</name>
    <name type="common">Pomegranate</name>
    <dbReference type="NCBI Taxonomy" id="22663"/>
    <lineage>
        <taxon>Eukaryota</taxon>
        <taxon>Viridiplantae</taxon>
        <taxon>Streptophyta</taxon>
        <taxon>Embryophyta</taxon>
        <taxon>Tracheophyta</taxon>
        <taxon>Spermatophyta</taxon>
        <taxon>Magnoliopsida</taxon>
        <taxon>eudicotyledons</taxon>
        <taxon>Gunneridae</taxon>
        <taxon>Pentapetalae</taxon>
        <taxon>rosids</taxon>
        <taxon>malvids</taxon>
        <taxon>Myrtales</taxon>
        <taxon>Lythraceae</taxon>
        <taxon>Punica</taxon>
    </lineage>
</organism>
<dbReference type="Pfam" id="PF05617">
    <property type="entry name" value="Prolamin_like"/>
    <property type="match status" value="1"/>
</dbReference>